<sequence>MTLIQDLHEEVDRIKTAQIRMEGDVKKMKDSLPIIRKMGGEFKKLREDAAKWKEESSNEIAQQIEAQHSALQPCKGNPDLVSIPLARALRQETQLELQKMGEEQEMRYSTLEQLVTETANQVNEQFGGTGEATLGVLEELEQGKGDCSNCILKIRAYLGKILLRYEKLQEKVESLESRQMAIGKLKKTMRNWGQLEHDHERLHYMEATLVQLKGDCEKLSFVSGTLQKDAEQKQKAIEMLLQSLENLQKEKANEQDVLAAVEVKADKAALGSKVNCSQFEANMERVDKIIQELQSQISGQEEHWNNVQQQLSCVVEEKLDRLELKAFSSQMEETWSRKMEELENRLLRESAAGIKK</sequence>
<gene>
    <name evidence="3" type="ORF">DV515_00019175</name>
</gene>
<dbReference type="Proteomes" id="UP000276834">
    <property type="component" value="Unassembled WGS sequence"/>
</dbReference>
<evidence type="ECO:0000313" key="4">
    <source>
        <dbReference type="Proteomes" id="UP000276834"/>
    </source>
</evidence>
<dbReference type="EMBL" id="QUSF01006489">
    <property type="protein sequence ID" value="RLV62570.1"/>
    <property type="molecule type" value="Genomic_DNA"/>
</dbReference>
<proteinExistence type="predicted"/>
<keyword evidence="1" id="KW-0175">Coiled coil</keyword>
<dbReference type="Pfam" id="PF16043">
    <property type="entry name" value="DUF4795"/>
    <property type="match status" value="1"/>
</dbReference>
<accession>A0A3L8Q5H5</accession>
<protein>
    <recommendedName>
        <fullName evidence="2">DUF4795 domain-containing protein</fullName>
    </recommendedName>
</protein>
<evidence type="ECO:0000313" key="3">
    <source>
        <dbReference type="EMBL" id="RLV62570.1"/>
    </source>
</evidence>
<comment type="caution">
    <text evidence="3">The sequence shown here is derived from an EMBL/GenBank/DDBJ whole genome shotgun (WGS) entry which is preliminary data.</text>
</comment>
<keyword evidence="4" id="KW-1185">Reference proteome</keyword>
<evidence type="ECO:0000256" key="1">
    <source>
        <dbReference type="SAM" id="Coils"/>
    </source>
</evidence>
<dbReference type="AlphaFoldDB" id="A0A3L8Q5H5"/>
<dbReference type="InterPro" id="IPR032013">
    <property type="entry name" value="DUF4795"/>
</dbReference>
<feature type="domain" description="DUF4795" evidence="2">
    <location>
        <begin position="197"/>
        <end position="356"/>
    </location>
</feature>
<reference evidence="3 4" key="1">
    <citation type="journal article" date="2018" name="Proc. R. Soc. B">
        <title>A non-coding region near Follistatin controls head colour polymorphism in the Gouldian finch.</title>
        <authorList>
            <person name="Toomey M.B."/>
            <person name="Marques C.I."/>
            <person name="Andrade P."/>
            <person name="Araujo P.M."/>
            <person name="Sabatino S."/>
            <person name="Gazda M.A."/>
            <person name="Afonso S."/>
            <person name="Lopes R.J."/>
            <person name="Corbo J.C."/>
            <person name="Carneiro M."/>
        </authorList>
    </citation>
    <scope>NUCLEOTIDE SEQUENCE [LARGE SCALE GENOMIC DNA]</scope>
    <source>
        <strain evidence="3">Red01</strain>
        <tissue evidence="3">Muscle</tissue>
    </source>
</reference>
<dbReference type="OrthoDB" id="5981048at2759"/>
<dbReference type="PANTHER" id="PTHR46766:SF1">
    <property type="entry name" value="GLUTAMINE-RICH PROTEIN 2"/>
    <property type="match status" value="1"/>
</dbReference>
<dbReference type="PANTHER" id="PTHR46766">
    <property type="entry name" value="GLUTAMINE-RICH PROTEIN 2"/>
    <property type="match status" value="1"/>
</dbReference>
<organism evidence="3 4">
    <name type="scientific">Chloebia gouldiae</name>
    <name type="common">Gouldian finch</name>
    <name type="synonym">Erythrura gouldiae</name>
    <dbReference type="NCBI Taxonomy" id="44316"/>
    <lineage>
        <taxon>Eukaryota</taxon>
        <taxon>Metazoa</taxon>
        <taxon>Chordata</taxon>
        <taxon>Craniata</taxon>
        <taxon>Vertebrata</taxon>
        <taxon>Euteleostomi</taxon>
        <taxon>Archelosauria</taxon>
        <taxon>Archosauria</taxon>
        <taxon>Dinosauria</taxon>
        <taxon>Saurischia</taxon>
        <taxon>Theropoda</taxon>
        <taxon>Coelurosauria</taxon>
        <taxon>Aves</taxon>
        <taxon>Neognathae</taxon>
        <taxon>Neoaves</taxon>
        <taxon>Telluraves</taxon>
        <taxon>Australaves</taxon>
        <taxon>Passeriformes</taxon>
        <taxon>Passeroidea</taxon>
        <taxon>Passeridae</taxon>
        <taxon>Chloebia</taxon>
    </lineage>
</organism>
<name>A0A3L8Q5H5_CHLGU</name>
<evidence type="ECO:0000259" key="2">
    <source>
        <dbReference type="Pfam" id="PF16043"/>
    </source>
</evidence>
<feature type="coiled-coil region" evidence="1">
    <location>
        <begin position="227"/>
        <end position="310"/>
    </location>
</feature>